<dbReference type="EMBL" id="LXTC01000001">
    <property type="protein sequence ID" value="OBA23055.1"/>
    <property type="molecule type" value="Genomic_DNA"/>
</dbReference>
<proteinExistence type="predicted"/>
<dbReference type="OrthoDB" id="4010645at2759"/>
<evidence type="ECO:0000313" key="2">
    <source>
        <dbReference type="Proteomes" id="UP000092555"/>
    </source>
</evidence>
<dbReference type="Proteomes" id="UP000092555">
    <property type="component" value="Unassembled WGS sequence"/>
</dbReference>
<keyword evidence="2" id="KW-1185">Reference proteome</keyword>
<organism evidence="1 2">
    <name type="scientific">Metschnikowia bicuspidata var. bicuspidata NRRL YB-4993</name>
    <dbReference type="NCBI Taxonomy" id="869754"/>
    <lineage>
        <taxon>Eukaryota</taxon>
        <taxon>Fungi</taxon>
        <taxon>Dikarya</taxon>
        <taxon>Ascomycota</taxon>
        <taxon>Saccharomycotina</taxon>
        <taxon>Pichiomycetes</taxon>
        <taxon>Metschnikowiaceae</taxon>
        <taxon>Metschnikowia</taxon>
    </lineage>
</organism>
<comment type="caution">
    <text evidence="1">The sequence shown here is derived from an EMBL/GenBank/DDBJ whole genome shotgun (WGS) entry which is preliminary data.</text>
</comment>
<dbReference type="GeneID" id="30032423"/>
<accession>A0A1A0HGD7</accession>
<sequence length="81" mass="9153">MNPGKMTAQEKEAQIMAEIRLNTVKFTPNSTTPITMNPGKMTAQEKEAQIMAEIRLNTVKFTPKYETTFLGNFFGFAFKSN</sequence>
<gene>
    <name evidence="1" type="ORF">METBIDRAFT_97230</name>
</gene>
<evidence type="ECO:0000313" key="1">
    <source>
        <dbReference type="EMBL" id="OBA23055.1"/>
    </source>
</evidence>
<dbReference type="AlphaFoldDB" id="A0A1A0HGD7"/>
<protein>
    <submittedName>
        <fullName evidence="1">Uncharacterized protein</fullName>
    </submittedName>
</protein>
<dbReference type="RefSeq" id="XP_018713536.1">
    <property type="nucleotide sequence ID" value="XM_018859448.1"/>
</dbReference>
<name>A0A1A0HGD7_9ASCO</name>
<reference evidence="1 2" key="1">
    <citation type="submission" date="2016-05" db="EMBL/GenBank/DDBJ databases">
        <title>Comparative genomics of biotechnologically important yeasts.</title>
        <authorList>
            <consortium name="DOE Joint Genome Institute"/>
            <person name="Riley R."/>
            <person name="Haridas S."/>
            <person name="Wolfe K.H."/>
            <person name="Lopes M.R."/>
            <person name="Hittinger C.T."/>
            <person name="Goker M."/>
            <person name="Salamov A."/>
            <person name="Wisecaver J."/>
            <person name="Long T.M."/>
            <person name="Aerts A.L."/>
            <person name="Barry K."/>
            <person name="Choi C."/>
            <person name="Clum A."/>
            <person name="Coughlan A.Y."/>
            <person name="Deshpande S."/>
            <person name="Douglass A.P."/>
            <person name="Hanson S.J."/>
            <person name="Klenk H.-P."/>
            <person name="LaButti K."/>
            <person name="Lapidus A."/>
            <person name="Lindquist E."/>
            <person name="Lipzen A."/>
            <person name="Meier-kolthoff J.P."/>
            <person name="Ohm R.A."/>
            <person name="Otillar R.P."/>
            <person name="Pangilinan J."/>
            <person name="Peng Y."/>
            <person name="Rokas A."/>
            <person name="Rosa C.A."/>
            <person name="Scheuner C."/>
            <person name="Sibirny A.A."/>
            <person name="Slot J.C."/>
            <person name="Stielow J.B."/>
            <person name="Sun H."/>
            <person name="Kurtzman C.P."/>
            <person name="Blackwell M."/>
            <person name="Grigoriev I.V."/>
            <person name="Jeffries T.W."/>
        </authorList>
    </citation>
    <scope>NUCLEOTIDE SEQUENCE [LARGE SCALE GENOMIC DNA]</scope>
    <source>
        <strain evidence="1 2">NRRL YB-4993</strain>
    </source>
</reference>